<dbReference type="GeneID" id="6751959"/>
<proteinExistence type="inferred from homology"/>
<dbReference type="GO" id="GO:0005739">
    <property type="term" value="C:mitochondrion"/>
    <property type="evidence" value="ECO:0000318"/>
    <property type="project" value="GO_Central"/>
</dbReference>
<dbReference type="GO" id="GO:0002949">
    <property type="term" value="P:tRNA threonylcarbamoyladenosine modification"/>
    <property type="evidence" value="ECO:0007669"/>
    <property type="project" value="UniProtKB-UniRule"/>
</dbReference>
<evidence type="ECO:0000256" key="6">
    <source>
        <dbReference type="ARBA" id="ARBA00022946"/>
    </source>
</evidence>
<dbReference type="EMBL" id="DS985243">
    <property type="protein sequence ID" value="EDV27286.1"/>
    <property type="molecule type" value="Genomic_DNA"/>
</dbReference>
<dbReference type="FunCoup" id="B3RQR7">
    <property type="interactions" value="1597"/>
</dbReference>
<dbReference type="InterPro" id="IPR000905">
    <property type="entry name" value="Gcp-like_dom"/>
</dbReference>
<dbReference type="FunFam" id="3.30.420.40:FF:000083">
    <property type="entry name" value="Probable tRNA N6-adenosine threonylcarbamoyltransferase, mitochondrial"/>
    <property type="match status" value="1"/>
</dbReference>
<evidence type="ECO:0000256" key="1">
    <source>
        <dbReference type="ARBA" id="ARBA00004173"/>
    </source>
</evidence>
<dbReference type="HOGENOM" id="CLU_023208_1_2_1"/>
<dbReference type="PhylomeDB" id="B3RQR7"/>
<gene>
    <name evidence="12" type="ORF">TRIADDRAFT_21983</name>
</gene>
<dbReference type="Proteomes" id="UP000009022">
    <property type="component" value="Unassembled WGS sequence"/>
</dbReference>
<dbReference type="Gene3D" id="3.30.420.40">
    <property type="match status" value="2"/>
</dbReference>
<dbReference type="EC" id="2.3.1.234" evidence="2"/>
<dbReference type="NCBIfam" id="TIGR03723">
    <property type="entry name" value="T6A_TsaD_YgjD"/>
    <property type="match status" value="1"/>
</dbReference>
<dbReference type="RefSeq" id="XP_002111282.1">
    <property type="nucleotide sequence ID" value="XM_002111246.1"/>
</dbReference>
<dbReference type="InParanoid" id="B3RQR7"/>
<keyword evidence="6" id="KW-0809">Transit peptide</keyword>
<evidence type="ECO:0000313" key="12">
    <source>
        <dbReference type="EMBL" id="EDV27286.1"/>
    </source>
</evidence>
<dbReference type="AlphaFoldDB" id="B3RQR7"/>
<dbReference type="OrthoDB" id="10259622at2759"/>
<comment type="subunit">
    <text evidence="10">Homodimer.</text>
</comment>
<evidence type="ECO:0000313" key="13">
    <source>
        <dbReference type="Proteomes" id="UP000009022"/>
    </source>
</evidence>
<dbReference type="PANTHER" id="PTHR11735:SF6">
    <property type="entry name" value="TRNA N6-ADENOSINE THREONYLCARBAMOYLTRANSFERASE, MITOCHONDRIAL"/>
    <property type="match status" value="1"/>
</dbReference>
<protein>
    <recommendedName>
        <fullName evidence="2">N(6)-L-threonylcarbamoyladenine synthase</fullName>
        <ecNumber evidence="2">2.3.1.234</ecNumber>
    </recommendedName>
</protein>
<evidence type="ECO:0000256" key="5">
    <source>
        <dbReference type="ARBA" id="ARBA00022723"/>
    </source>
</evidence>
<keyword evidence="8 10" id="KW-0012">Acyltransferase</keyword>
<dbReference type="KEGG" id="tad:TRIADDRAFT_21983"/>
<dbReference type="Pfam" id="PF00814">
    <property type="entry name" value="TsaD"/>
    <property type="match status" value="1"/>
</dbReference>
<feature type="domain" description="Gcp-like" evidence="11">
    <location>
        <begin position="59"/>
        <end position="363"/>
    </location>
</feature>
<keyword evidence="7 10" id="KW-0496">Mitochondrion</keyword>
<dbReference type="NCBIfam" id="TIGR00329">
    <property type="entry name" value="gcp_kae1"/>
    <property type="match status" value="1"/>
</dbReference>
<evidence type="ECO:0000256" key="3">
    <source>
        <dbReference type="ARBA" id="ARBA00022679"/>
    </source>
</evidence>
<comment type="catalytic activity">
    <reaction evidence="9 10">
        <text>L-threonylcarbamoyladenylate + adenosine(37) in tRNA = N(6)-L-threonylcarbamoyladenosine(37) in tRNA + AMP + H(+)</text>
        <dbReference type="Rhea" id="RHEA:37059"/>
        <dbReference type="Rhea" id="RHEA-COMP:10162"/>
        <dbReference type="Rhea" id="RHEA-COMP:10163"/>
        <dbReference type="ChEBI" id="CHEBI:15378"/>
        <dbReference type="ChEBI" id="CHEBI:73682"/>
        <dbReference type="ChEBI" id="CHEBI:74411"/>
        <dbReference type="ChEBI" id="CHEBI:74418"/>
        <dbReference type="ChEBI" id="CHEBI:456215"/>
        <dbReference type="EC" id="2.3.1.234"/>
    </reaction>
</comment>
<dbReference type="InterPro" id="IPR043129">
    <property type="entry name" value="ATPase_NBD"/>
</dbReference>
<evidence type="ECO:0000259" key="11">
    <source>
        <dbReference type="Pfam" id="PF00814"/>
    </source>
</evidence>
<evidence type="ECO:0000256" key="2">
    <source>
        <dbReference type="ARBA" id="ARBA00012156"/>
    </source>
</evidence>
<dbReference type="PANTHER" id="PTHR11735">
    <property type="entry name" value="TRNA N6-ADENOSINE THREONYLCARBAMOYLTRANSFERASE"/>
    <property type="match status" value="1"/>
</dbReference>
<evidence type="ECO:0000256" key="7">
    <source>
        <dbReference type="ARBA" id="ARBA00023128"/>
    </source>
</evidence>
<evidence type="ECO:0000256" key="9">
    <source>
        <dbReference type="ARBA" id="ARBA00048117"/>
    </source>
</evidence>
<keyword evidence="13" id="KW-1185">Reference proteome</keyword>
<evidence type="ECO:0000256" key="10">
    <source>
        <dbReference type="HAMAP-Rule" id="MF_03179"/>
    </source>
</evidence>
<dbReference type="SUPFAM" id="SSF53067">
    <property type="entry name" value="Actin-like ATPase domain"/>
    <property type="match status" value="1"/>
</dbReference>
<evidence type="ECO:0000256" key="8">
    <source>
        <dbReference type="ARBA" id="ARBA00023315"/>
    </source>
</evidence>
<organism evidence="12 13">
    <name type="scientific">Trichoplax adhaerens</name>
    <name type="common">Trichoplax reptans</name>
    <dbReference type="NCBI Taxonomy" id="10228"/>
    <lineage>
        <taxon>Eukaryota</taxon>
        <taxon>Metazoa</taxon>
        <taxon>Placozoa</taxon>
        <taxon>Uniplacotomia</taxon>
        <taxon>Trichoplacea</taxon>
        <taxon>Trichoplacidae</taxon>
        <taxon>Trichoplax</taxon>
    </lineage>
</organism>
<evidence type="ECO:0000256" key="4">
    <source>
        <dbReference type="ARBA" id="ARBA00022694"/>
    </source>
</evidence>
<dbReference type="CTD" id="6751959"/>
<dbReference type="InterPro" id="IPR017861">
    <property type="entry name" value="KAE1/TsaD"/>
</dbReference>
<dbReference type="HAMAP" id="MF_01445">
    <property type="entry name" value="TsaD"/>
    <property type="match status" value="1"/>
</dbReference>
<dbReference type="STRING" id="10228.B3RQR7"/>
<dbReference type="GO" id="GO:0061711">
    <property type="term" value="F:tRNA N(6)-L-threonylcarbamoyladenine synthase activity"/>
    <property type="evidence" value="ECO:0007669"/>
    <property type="project" value="UniProtKB-EC"/>
</dbReference>
<comment type="cofactor">
    <cofactor evidence="10">
        <name>a divalent metal cation</name>
        <dbReference type="ChEBI" id="CHEBI:60240"/>
    </cofactor>
    <text evidence="10">Binds 1 divalent metal cation per subunit.</text>
</comment>
<comment type="function">
    <text evidence="10">Required for the formation of a threonylcarbamoyl group on adenosine at position 37 (t(6)A37) in mitochondrial tRNAs that read codons beginning with adenine. Probably involved in the transfer of the threonylcarbamoyl moiety of threonylcarbamoyl-AMP (TC-AMP) to the N6 group of A37. Involved in mitochondrial genome maintenance.</text>
</comment>
<accession>B3RQR7</accession>
<keyword evidence="5 10" id="KW-0479">Metal-binding</keyword>
<dbReference type="eggNOG" id="KOG2707">
    <property type="taxonomic scope" value="Eukaryota"/>
</dbReference>
<dbReference type="PRINTS" id="PR00789">
    <property type="entry name" value="OSIALOPTASE"/>
</dbReference>
<sequence>MNISRIWNSCSTRRVPLTFFKTKLLPPSCLLQRHYTTVMGIETSCDDTGVAIVDDQGRLLGDALQSQSSIHKPLGWGIHPVTAAQLHERNIHAVVQSALHKSNLKIEDIHTIATTVGPGLAFSLNVGLDYSKKLLQQHNKRFIAVHHMAAHALTVRMLNPIEFPYLVLLVSGGHCILAVVNGPCEFYRLGSTLDDAPGEVFDKVARTLELHTHPEVGDIAGGRAIEIVAKLGDEKAFKLPHIMAGVRNCNFSFAGFKSAVNAHLKRVSFASLSDWDQQKMTIAANMAASFQYYLTWHIAKRVRRALVFCKTFNPKCRTLVISGGVACNNYIRNELDKCATAFGFQLACPPPYLCTDNGIMIAWAGVEHLKSNTATILNPQSVIYQPKWPLGVDLSDRVAKSNIKV</sequence>
<dbReference type="CDD" id="cd24134">
    <property type="entry name" value="ASKHA_NBD_OSGEPL1_QRI7_euk"/>
    <property type="match status" value="1"/>
</dbReference>
<reference evidence="12 13" key="1">
    <citation type="journal article" date="2008" name="Nature">
        <title>The Trichoplax genome and the nature of placozoans.</title>
        <authorList>
            <person name="Srivastava M."/>
            <person name="Begovic E."/>
            <person name="Chapman J."/>
            <person name="Putnam N.H."/>
            <person name="Hellsten U."/>
            <person name="Kawashima T."/>
            <person name="Kuo A."/>
            <person name="Mitros T."/>
            <person name="Salamov A."/>
            <person name="Carpenter M.L."/>
            <person name="Signorovitch A.Y."/>
            <person name="Moreno M.A."/>
            <person name="Kamm K."/>
            <person name="Grimwood J."/>
            <person name="Schmutz J."/>
            <person name="Shapiro H."/>
            <person name="Grigoriev I.V."/>
            <person name="Buss L.W."/>
            <person name="Schierwater B."/>
            <person name="Dellaporta S.L."/>
            <person name="Rokhsar D.S."/>
        </authorList>
    </citation>
    <scope>NUCLEOTIDE SEQUENCE [LARGE SCALE GENOMIC DNA]</scope>
    <source>
        <strain evidence="12 13">Grell-BS-1999</strain>
    </source>
</reference>
<keyword evidence="4 10" id="KW-0819">tRNA processing</keyword>
<name>B3RQR7_TRIAD</name>
<dbReference type="InterPro" id="IPR022450">
    <property type="entry name" value="TsaD"/>
</dbReference>
<comment type="subcellular location">
    <subcellularLocation>
        <location evidence="1 10">Mitochondrion</location>
    </subcellularLocation>
</comment>
<dbReference type="GO" id="GO:0046872">
    <property type="term" value="F:metal ion binding"/>
    <property type="evidence" value="ECO:0007669"/>
    <property type="project" value="UniProtKB-KW"/>
</dbReference>
<comment type="similarity">
    <text evidence="10">Belongs to the KAE1 / TsaD family.</text>
</comment>
<keyword evidence="3 10" id="KW-0808">Transferase</keyword>
<dbReference type="OMA" id="NAAMIGC"/>